<organism evidence="2">
    <name type="scientific">uncultured Solirubrobacteraceae bacterium</name>
    <dbReference type="NCBI Taxonomy" id="1162706"/>
    <lineage>
        <taxon>Bacteria</taxon>
        <taxon>Bacillati</taxon>
        <taxon>Actinomycetota</taxon>
        <taxon>Thermoleophilia</taxon>
        <taxon>Solirubrobacterales</taxon>
        <taxon>Solirubrobacteraceae</taxon>
        <taxon>environmental samples</taxon>
    </lineage>
</organism>
<feature type="non-terminal residue" evidence="2">
    <location>
        <position position="45"/>
    </location>
</feature>
<feature type="compositionally biased region" description="Low complexity" evidence="1">
    <location>
        <begin position="34"/>
        <end position="45"/>
    </location>
</feature>
<accession>A0A6J4SRJ3</accession>
<name>A0A6J4SRJ3_9ACTN</name>
<feature type="compositionally biased region" description="Gly residues" evidence="1">
    <location>
        <begin position="1"/>
        <end position="11"/>
    </location>
</feature>
<sequence>DRERAGPGGVPRGVVAAARPHVHRRRRARPRPARPLVPGRDTPRL</sequence>
<dbReference type="AlphaFoldDB" id="A0A6J4SRJ3"/>
<feature type="compositionally biased region" description="Basic residues" evidence="1">
    <location>
        <begin position="20"/>
        <end position="32"/>
    </location>
</feature>
<protein>
    <submittedName>
        <fullName evidence="2">Uncharacterized protein</fullName>
    </submittedName>
</protein>
<evidence type="ECO:0000256" key="1">
    <source>
        <dbReference type="SAM" id="MobiDB-lite"/>
    </source>
</evidence>
<reference evidence="2" key="1">
    <citation type="submission" date="2020-02" db="EMBL/GenBank/DDBJ databases">
        <authorList>
            <person name="Meier V. D."/>
        </authorList>
    </citation>
    <scope>NUCLEOTIDE SEQUENCE</scope>
    <source>
        <strain evidence="2">AVDCRST_MAG85</strain>
    </source>
</reference>
<dbReference type="EMBL" id="CADCVT010000206">
    <property type="protein sequence ID" value="CAA9503302.1"/>
    <property type="molecule type" value="Genomic_DNA"/>
</dbReference>
<feature type="region of interest" description="Disordered" evidence="1">
    <location>
        <begin position="1"/>
        <end position="45"/>
    </location>
</feature>
<evidence type="ECO:0000313" key="2">
    <source>
        <dbReference type="EMBL" id="CAA9503302.1"/>
    </source>
</evidence>
<feature type="non-terminal residue" evidence="2">
    <location>
        <position position="1"/>
    </location>
</feature>
<gene>
    <name evidence="2" type="ORF">AVDCRST_MAG85-1901</name>
</gene>
<proteinExistence type="predicted"/>